<keyword evidence="2" id="KW-1133">Transmembrane helix</keyword>
<feature type="region of interest" description="Disordered" evidence="1">
    <location>
        <begin position="85"/>
        <end position="133"/>
    </location>
</feature>
<sequence length="133" mass="14401">MMFKKLVNIVILVPLAIILVVLCVANRQWVTLALNPFRPEDQLLSTSAPFFVFLLLAFLVGALVGSVATWVGQAKHRKRARTEAMAAMKWRGEADQQKKRAEQMASSATSPSSSVGPSTVGPSTVGLSRLPSH</sequence>
<dbReference type="EMBL" id="MKIM01000025">
    <property type="protein sequence ID" value="OLP45155.1"/>
    <property type="molecule type" value="Genomic_DNA"/>
</dbReference>
<protein>
    <submittedName>
        <fullName evidence="3">DUF1049 domain-containing protein</fullName>
    </submittedName>
</protein>
<reference evidence="3 4" key="1">
    <citation type="submission" date="2016-09" db="EMBL/GenBank/DDBJ databases">
        <title>Rhizobium oryziradicis sp. nov., isolated from the root of rice.</title>
        <authorList>
            <person name="Zhao J."/>
            <person name="Zhang X."/>
        </authorList>
    </citation>
    <scope>NUCLEOTIDE SEQUENCE [LARGE SCALE GENOMIC DNA]</scope>
    <source>
        <strain evidence="3 4">N19</strain>
    </source>
</reference>
<dbReference type="Proteomes" id="UP000186894">
    <property type="component" value="Unassembled WGS sequence"/>
</dbReference>
<name>A0A1Q8ZSV3_9HYPH</name>
<evidence type="ECO:0000313" key="4">
    <source>
        <dbReference type="Proteomes" id="UP000186894"/>
    </source>
</evidence>
<keyword evidence="4" id="KW-1185">Reference proteome</keyword>
<feature type="transmembrane region" description="Helical" evidence="2">
    <location>
        <begin position="51"/>
        <end position="71"/>
    </location>
</feature>
<keyword evidence="2" id="KW-0472">Membrane</keyword>
<evidence type="ECO:0000313" key="3">
    <source>
        <dbReference type="EMBL" id="OLP45155.1"/>
    </source>
</evidence>
<gene>
    <name evidence="3" type="ORF">BJF95_17640</name>
</gene>
<feature type="compositionally biased region" description="Low complexity" evidence="1">
    <location>
        <begin position="105"/>
        <end position="126"/>
    </location>
</feature>
<evidence type="ECO:0000256" key="1">
    <source>
        <dbReference type="SAM" id="MobiDB-lite"/>
    </source>
</evidence>
<keyword evidence="2" id="KW-0812">Transmembrane</keyword>
<organism evidence="3 4">
    <name type="scientific">Rhizobium oryziradicis</name>
    <dbReference type="NCBI Taxonomy" id="1867956"/>
    <lineage>
        <taxon>Bacteria</taxon>
        <taxon>Pseudomonadati</taxon>
        <taxon>Pseudomonadota</taxon>
        <taxon>Alphaproteobacteria</taxon>
        <taxon>Hyphomicrobiales</taxon>
        <taxon>Rhizobiaceae</taxon>
        <taxon>Rhizobium/Agrobacterium group</taxon>
        <taxon>Rhizobium</taxon>
    </lineage>
</organism>
<feature type="compositionally biased region" description="Basic and acidic residues" evidence="1">
    <location>
        <begin position="90"/>
        <end position="102"/>
    </location>
</feature>
<accession>A0A1Q8ZSV3</accession>
<comment type="caution">
    <text evidence="3">The sequence shown here is derived from an EMBL/GenBank/DDBJ whole genome shotgun (WGS) entry which is preliminary data.</text>
</comment>
<dbReference type="AlphaFoldDB" id="A0A1Q8ZSV3"/>
<proteinExistence type="predicted"/>
<dbReference type="STRING" id="1867956.BJF95_17640"/>
<evidence type="ECO:0000256" key="2">
    <source>
        <dbReference type="SAM" id="Phobius"/>
    </source>
</evidence>